<feature type="compositionally biased region" description="Low complexity" evidence="1">
    <location>
        <begin position="49"/>
        <end position="58"/>
    </location>
</feature>
<dbReference type="InterPro" id="IPR025447">
    <property type="entry name" value="DUF4192"/>
</dbReference>
<proteinExistence type="predicted"/>
<organism evidence="2 3">
    <name type="scientific">Pseudonocardia thermophila</name>
    <dbReference type="NCBI Taxonomy" id="1848"/>
    <lineage>
        <taxon>Bacteria</taxon>
        <taxon>Bacillati</taxon>
        <taxon>Actinomycetota</taxon>
        <taxon>Actinomycetes</taxon>
        <taxon>Pseudonocardiales</taxon>
        <taxon>Pseudonocardiaceae</taxon>
        <taxon>Pseudonocardia</taxon>
    </lineage>
</organism>
<name>A0A1M6R6E7_PSETH</name>
<evidence type="ECO:0000313" key="3">
    <source>
        <dbReference type="Proteomes" id="UP000184363"/>
    </source>
</evidence>
<dbReference type="EMBL" id="FRAP01000004">
    <property type="protein sequence ID" value="SHK27928.1"/>
    <property type="molecule type" value="Genomic_DNA"/>
</dbReference>
<protein>
    <recommendedName>
        <fullName evidence="4">DUF4192 domain-containing protein</fullName>
    </recommendedName>
</protein>
<feature type="region of interest" description="Disordered" evidence="1">
    <location>
        <begin position="1"/>
        <end position="63"/>
    </location>
</feature>
<dbReference type="Proteomes" id="UP000184363">
    <property type="component" value="Unassembled WGS sequence"/>
</dbReference>
<evidence type="ECO:0000256" key="1">
    <source>
        <dbReference type="SAM" id="MobiDB-lite"/>
    </source>
</evidence>
<evidence type="ECO:0008006" key="4">
    <source>
        <dbReference type="Google" id="ProtNLM"/>
    </source>
</evidence>
<dbReference type="AlphaFoldDB" id="A0A1M6R6E7"/>
<dbReference type="STRING" id="1848.SAMN05443637_104202"/>
<evidence type="ECO:0000313" key="2">
    <source>
        <dbReference type="EMBL" id="SHK27928.1"/>
    </source>
</evidence>
<reference evidence="2 3" key="1">
    <citation type="submission" date="2016-11" db="EMBL/GenBank/DDBJ databases">
        <authorList>
            <person name="Jaros S."/>
            <person name="Januszkiewicz K."/>
            <person name="Wedrychowicz H."/>
        </authorList>
    </citation>
    <scope>NUCLEOTIDE SEQUENCE [LARGE SCALE GENOMIC DNA]</scope>
    <source>
        <strain evidence="2 3">DSM 43832</strain>
    </source>
</reference>
<feature type="compositionally biased region" description="Basic and acidic residues" evidence="1">
    <location>
        <begin position="1"/>
        <end position="32"/>
    </location>
</feature>
<dbReference type="Pfam" id="PF13830">
    <property type="entry name" value="DUF4192"/>
    <property type="match status" value="1"/>
</dbReference>
<keyword evidence="3" id="KW-1185">Reference proteome</keyword>
<accession>A0A1M6R6E7</accession>
<dbReference type="OrthoDB" id="3264463at2"/>
<gene>
    <name evidence="2" type="ORF">SAMN05443637_104202</name>
</gene>
<sequence length="410" mass="43207">MATEHRNTEHRNTEHRNTEHRNTEHPYAEHRNTAKNTVTSAGEHASPTRPRAGAPPGRIRQPVRSPGELVAALPSMLGFHPRESLVLVALRGAFVDLLLRCDLPRPDDAGAAARFAEHGVAAVARTRPDAALLVVVTEGAHTPAGPRDGTTGEGSPPEPPMTGLAAEVSERLAEAGIPLHTAVWAAGTGPGARWGCYTECRCRDTVPAAAVTAFAAGAAYDGVVVRPSREALQVLVTPTDPAAVERRERLVADLIDDVVVAADGAVDPEDLRGLLMLSLHDAAENRWPLDDQRIVALAVALGSPGVLHTAIVVTAKLARDGSPQERLAAEQLWATLTRESPDPEAAAPASLLAISALLRGDGALANVALDRAQDAWPGHVLSARLRAVAASGPRPDDLRDVLLETAQGWC</sequence>
<dbReference type="RefSeq" id="WP_073456165.1">
    <property type="nucleotide sequence ID" value="NZ_FRAP01000004.1"/>
</dbReference>
<feature type="region of interest" description="Disordered" evidence="1">
    <location>
        <begin position="140"/>
        <end position="161"/>
    </location>
</feature>